<dbReference type="PANTHER" id="PTHR11214">
    <property type="entry name" value="BETA-1,3-N-ACETYLGLUCOSAMINYLTRANSFERASE"/>
    <property type="match status" value="1"/>
</dbReference>
<comment type="catalytic activity">
    <reaction evidence="14">
        <text>3-O-(N-acetyl-beta-D-glucosaminyl-(1-&gt;4)-alpha-D-mannosyl)-L-threonyl-[protein] + UDP-N-acetyl-alpha-D-galactosamine = 3-O-[beta-D-GalNAc-(1-&gt;3)-beta-D-GlcNAc-(1-&gt;4)-alpha-D-Man]-L-Thr-[protein] + UDP + H(+)</text>
        <dbReference type="Rhea" id="RHEA:37667"/>
        <dbReference type="Rhea" id="RHEA-COMP:13308"/>
        <dbReference type="Rhea" id="RHEA-COMP:13618"/>
        <dbReference type="ChEBI" id="CHEBI:15378"/>
        <dbReference type="ChEBI" id="CHEBI:58223"/>
        <dbReference type="ChEBI" id="CHEBI:67138"/>
        <dbReference type="ChEBI" id="CHEBI:136709"/>
        <dbReference type="ChEBI" id="CHEBI:137540"/>
        <dbReference type="EC" id="2.4.1.313"/>
    </reaction>
</comment>
<evidence type="ECO:0000256" key="3">
    <source>
        <dbReference type="ARBA" id="ARBA00004922"/>
    </source>
</evidence>
<dbReference type="GO" id="GO:0016758">
    <property type="term" value="F:hexosyltransferase activity"/>
    <property type="evidence" value="ECO:0007669"/>
    <property type="project" value="InterPro"/>
</dbReference>
<keyword evidence="9" id="KW-0735">Signal-anchor</keyword>
<dbReference type="Pfam" id="PF01762">
    <property type="entry name" value="Galactosyl_T"/>
    <property type="match status" value="1"/>
</dbReference>
<evidence type="ECO:0000256" key="12">
    <source>
        <dbReference type="ARBA" id="ARBA00023136"/>
    </source>
</evidence>
<comment type="subcellular location">
    <subcellularLocation>
        <location evidence="1">Endoplasmic reticulum</location>
    </subcellularLocation>
    <subcellularLocation>
        <location evidence="2 15">Golgi apparatus membrane</location>
        <topology evidence="2 15">Single-pass type II membrane protein</topology>
    </subcellularLocation>
</comment>
<keyword evidence="12" id="KW-0472">Membrane</keyword>
<evidence type="ECO:0000256" key="1">
    <source>
        <dbReference type="ARBA" id="ARBA00004240"/>
    </source>
</evidence>
<evidence type="ECO:0000256" key="2">
    <source>
        <dbReference type="ARBA" id="ARBA00004323"/>
    </source>
</evidence>
<dbReference type="EC" id="2.4.1.-" evidence="15"/>
<evidence type="ECO:0000256" key="4">
    <source>
        <dbReference type="ARBA" id="ARBA00008661"/>
    </source>
</evidence>
<proteinExistence type="inferred from homology"/>
<evidence type="ECO:0000256" key="14">
    <source>
        <dbReference type="ARBA" id="ARBA00047667"/>
    </source>
</evidence>
<evidence type="ECO:0000256" key="8">
    <source>
        <dbReference type="ARBA" id="ARBA00022824"/>
    </source>
</evidence>
<name>A0A087U9Q2_STEMI</name>
<sequence>MDSIKFSSEHFVAASVEFSIPEMNKLKDIAVREELVTAEWHSHLDNLKTKLELEKQQNNDILLVDVTDTYRNLPRKLLSFYKWLEYGHTFSYVMKTDDDCVIDILSILQKLQSSSVCHSERPCLWSSFRKEWNVNYVGKWADYDYRSPFYPAFPCGAVYILSHKAATWISSNAEYLFPYQGEDVSMGIWLSAINADFIQDDNFKCDSKCNSESYNRAQLTVDEIYE</sequence>
<comment type="similarity">
    <text evidence="4 15">Belongs to the glycosyltransferase 31 family.</text>
</comment>
<keyword evidence="6 16" id="KW-0808">Transferase</keyword>
<dbReference type="OrthoDB" id="1158011at2759"/>
<dbReference type="STRING" id="407821.A0A087U9Q2"/>
<keyword evidence="17" id="KW-1185">Reference proteome</keyword>
<dbReference type="AlphaFoldDB" id="A0A087U9Q2"/>
<keyword evidence="8" id="KW-0256">Endoplasmic reticulum</keyword>
<keyword evidence="11 15" id="KW-0333">Golgi apparatus</keyword>
<keyword evidence="5 15" id="KW-0328">Glycosyltransferase</keyword>
<evidence type="ECO:0000256" key="11">
    <source>
        <dbReference type="ARBA" id="ARBA00023034"/>
    </source>
</evidence>
<protein>
    <recommendedName>
        <fullName evidence="15">Hexosyltransferase</fullName>
        <ecNumber evidence="15">2.4.1.-</ecNumber>
    </recommendedName>
</protein>
<dbReference type="EMBL" id="KK118870">
    <property type="protein sequence ID" value="KFM74091.1"/>
    <property type="molecule type" value="Genomic_DNA"/>
</dbReference>
<keyword evidence="7" id="KW-0812">Transmembrane</keyword>
<reference evidence="16 17" key="1">
    <citation type="submission" date="2013-11" db="EMBL/GenBank/DDBJ databases">
        <title>Genome sequencing of Stegodyphus mimosarum.</title>
        <authorList>
            <person name="Bechsgaard J."/>
        </authorList>
    </citation>
    <scope>NUCLEOTIDE SEQUENCE [LARGE SCALE GENOMIC DNA]</scope>
</reference>
<dbReference type="GO" id="GO:0008194">
    <property type="term" value="F:UDP-glycosyltransferase activity"/>
    <property type="evidence" value="ECO:0007669"/>
    <property type="project" value="TreeGrafter"/>
</dbReference>
<evidence type="ECO:0000313" key="17">
    <source>
        <dbReference type="Proteomes" id="UP000054359"/>
    </source>
</evidence>
<organism evidence="16 17">
    <name type="scientific">Stegodyphus mimosarum</name>
    <name type="common">African social velvet spider</name>
    <dbReference type="NCBI Taxonomy" id="407821"/>
    <lineage>
        <taxon>Eukaryota</taxon>
        <taxon>Metazoa</taxon>
        <taxon>Ecdysozoa</taxon>
        <taxon>Arthropoda</taxon>
        <taxon>Chelicerata</taxon>
        <taxon>Arachnida</taxon>
        <taxon>Araneae</taxon>
        <taxon>Araneomorphae</taxon>
        <taxon>Entelegynae</taxon>
        <taxon>Eresoidea</taxon>
        <taxon>Eresidae</taxon>
        <taxon>Stegodyphus</taxon>
    </lineage>
</organism>
<evidence type="ECO:0000256" key="15">
    <source>
        <dbReference type="RuleBase" id="RU363063"/>
    </source>
</evidence>
<keyword evidence="10" id="KW-1133">Transmembrane helix</keyword>
<evidence type="ECO:0000256" key="13">
    <source>
        <dbReference type="ARBA" id="ARBA00023180"/>
    </source>
</evidence>
<keyword evidence="13" id="KW-0325">Glycoprotein</keyword>
<dbReference type="GO" id="GO:0006493">
    <property type="term" value="P:protein O-linked glycosylation"/>
    <property type="evidence" value="ECO:0007669"/>
    <property type="project" value="TreeGrafter"/>
</dbReference>
<evidence type="ECO:0000256" key="7">
    <source>
        <dbReference type="ARBA" id="ARBA00022692"/>
    </source>
</evidence>
<dbReference type="PANTHER" id="PTHR11214:SF219">
    <property type="entry name" value="UDP-GALNAC:BETA-1,3-N-ACETYLGALACTOSAMINYLTRANSFERASE 2"/>
    <property type="match status" value="1"/>
</dbReference>
<dbReference type="GO" id="GO:0005783">
    <property type="term" value="C:endoplasmic reticulum"/>
    <property type="evidence" value="ECO:0007669"/>
    <property type="project" value="UniProtKB-SubCell"/>
</dbReference>
<comment type="pathway">
    <text evidence="3">Protein modification; protein glycosylation.</text>
</comment>
<dbReference type="Proteomes" id="UP000054359">
    <property type="component" value="Unassembled WGS sequence"/>
</dbReference>
<evidence type="ECO:0000256" key="5">
    <source>
        <dbReference type="ARBA" id="ARBA00022676"/>
    </source>
</evidence>
<evidence type="ECO:0000256" key="10">
    <source>
        <dbReference type="ARBA" id="ARBA00022989"/>
    </source>
</evidence>
<feature type="non-terminal residue" evidence="16">
    <location>
        <position position="226"/>
    </location>
</feature>
<dbReference type="GO" id="GO:0000139">
    <property type="term" value="C:Golgi membrane"/>
    <property type="evidence" value="ECO:0007669"/>
    <property type="project" value="UniProtKB-SubCell"/>
</dbReference>
<accession>A0A087U9Q2</accession>
<dbReference type="InterPro" id="IPR002659">
    <property type="entry name" value="Glyco_trans_31"/>
</dbReference>
<gene>
    <name evidence="16" type="ORF">X975_24687</name>
</gene>
<evidence type="ECO:0000313" key="16">
    <source>
        <dbReference type="EMBL" id="KFM74091.1"/>
    </source>
</evidence>
<evidence type="ECO:0000256" key="6">
    <source>
        <dbReference type="ARBA" id="ARBA00022679"/>
    </source>
</evidence>
<dbReference type="Gene3D" id="3.90.550.50">
    <property type="match status" value="1"/>
</dbReference>
<evidence type="ECO:0000256" key="9">
    <source>
        <dbReference type="ARBA" id="ARBA00022968"/>
    </source>
</evidence>